<name>A0AAT9JA11_9VIRU</name>
<dbReference type="EMBL" id="BK067191">
    <property type="protein sequence ID" value="DBA56738.1"/>
    <property type="molecule type" value="Genomic_RNA"/>
</dbReference>
<keyword evidence="3 6" id="KW-0548">Nucleotidyltransferase</keyword>
<accession>A0AAT9JA11</accession>
<sequence>MKLLVQKKLCALLTSGQADDLRTFVKNEPHKRSKVLTKSWRLIMVMSLEDQMVDRILMRSWQHVEERNVMSIPGKTGWTPTPAGFRQFNATFTGPVLATDCSSFDWTFPSWVAQELLEIRLSMMERSDPVYEKLVRARWAQVLRDAVLQLPSGDRLQQVGWGLMKSGWLRTIAENSSAQVLINALAWIRCGQSIASFPTIWTMGDDVILDWDTSLPSPEFEEQLKTTGILVKQSTTAREFAGFEIDGRHVTPLYCQKHGFSLQHVSHEQKSVLSEAYMRLYALAKPGLRDVIDVYVAPHSPVTWRYCQLWARS</sequence>
<dbReference type="Pfam" id="PF02123">
    <property type="entry name" value="RdRP_4"/>
    <property type="match status" value="2"/>
</dbReference>
<dbReference type="GO" id="GO:0006351">
    <property type="term" value="P:DNA-templated transcription"/>
    <property type="evidence" value="ECO:0007669"/>
    <property type="project" value="InterPro"/>
</dbReference>
<dbReference type="InterPro" id="IPR043502">
    <property type="entry name" value="DNA/RNA_pol_sf"/>
</dbReference>
<dbReference type="PRINTS" id="PR00914">
    <property type="entry name" value="LVIRUSRNAPOL"/>
</dbReference>
<dbReference type="GO" id="GO:0000166">
    <property type="term" value="F:nucleotide binding"/>
    <property type="evidence" value="ECO:0007669"/>
    <property type="project" value="UniProtKB-KW"/>
</dbReference>
<evidence type="ECO:0000256" key="3">
    <source>
        <dbReference type="ARBA" id="ARBA00022695"/>
    </source>
</evidence>
<evidence type="ECO:0000256" key="1">
    <source>
        <dbReference type="ARBA" id="ARBA00022484"/>
    </source>
</evidence>
<dbReference type="EC" id="2.7.7.48" evidence="6"/>
<reference evidence="7" key="1">
    <citation type="journal article" date="2024" name="Microb. Genom.">
        <title>The hidden RNA viruses in Blattodea (cockroach and termite).</title>
        <authorList>
            <person name="Fan J."/>
            <person name="Jiang S."/>
            <person name="Li W."/>
            <person name="Li J."/>
            <person name="Pang R."/>
            <person name="Wu H."/>
        </authorList>
    </citation>
    <scope>NUCLEOTIDE SEQUENCE</scope>
    <source>
        <strain evidence="7">DE2017</strain>
    </source>
</reference>
<evidence type="ECO:0000256" key="5">
    <source>
        <dbReference type="ARBA" id="ARBA00048744"/>
    </source>
</evidence>
<dbReference type="InterPro" id="IPR001795">
    <property type="entry name" value="RNA-dir_pol_luteovirus"/>
</dbReference>
<dbReference type="SUPFAM" id="SSF56672">
    <property type="entry name" value="DNA/RNA polymerases"/>
    <property type="match status" value="1"/>
</dbReference>
<comment type="catalytic activity">
    <reaction evidence="5 6">
        <text>RNA(n) + a ribonucleoside 5'-triphosphate = RNA(n+1) + diphosphate</text>
        <dbReference type="Rhea" id="RHEA:21248"/>
        <dbReference type="Rhea" id="RHEA-COMP:14527"/>
        <dbReference type="Rhea" id="RHEA-COMP:17342"/>
        <dbReference type="ChEBI" id="CHEBI:33019"/>
        <dbReference type="ChEBI" id="CHEBI:61557"/>
        <dbReference type="ChEBI" id="CHEBI:140395"/>
        <dbReference type="EC" id="2.7.7.48"/>
    </reaction>
</comment>
<keyword evidence="4 6" id="KW-0547">Nucleotide-binding</keyword>
<protein>
    <recommendedName>
        <fullName evidence="6">RNA-directed RNA polymerase</fullName>
        <ecNumber evidence="6">2.7.7.48</ecNumber>
    </recommendedName>
</protein>
<evidence type="ECO:0000256" key="2">
    <source>
        <dbReference type="ARBA" id="ARBA00022679"/>
    </source>
</evidence>
<dbReference type="GO" id="GO:0003968">
    <property type="term" value="F:RNA-directed RNA polymerase activity"/>
    <property type="evidence" value="ECO:0007669"/>
    <property type="project" value="UniProtKB-KW"/>
</dbReference>
<keyword evidence="6" id="KW-0693">Viral RNA replication</keyword>
<keyword evidence="2 6" id="KW-0808">Transferase</keyword>
<organism evidence="7">
    <name type="scientific">Neotermes castaneus sobeli-like virus 1</name>
    <dbReference type="NCBI Taxonomy" id="3133514"/>
    <lineage>
        <taxon>Viruses</taxon>
        <taxon>Riboviria</taxon>
        <taxon>Orthornavirae</taxon>
        <taxon>Pisuviricota</taxon>
        <taxon>Pisoniviricetes</taxon>
        <taxon>Sobelivirales</taxon>
    </lineage>
</organism>
<evidence type="ECO:0000313" key="7">
    <source>
        <dbReference type="EMBL" id="DBA56738.1"/>
    </source>
</evidence>
<dbReference type="GO" id="GO:0003723">
    <property type="term" value="F:RNA binding"/>
    <property type="evidence" value="ECO:0007669"/>
    <property type="project" value="InterPro"/>
</dbReference>
<keyword evidence="1 6" id="KW-0696">RNA-directed RNA polymerase</keyword>
<proteinExistence type="predicted"/>
<evidence type="ECO:0000256" key="4">
    <source>
        <dbReference type="ARBA" id="ARBA00022741"/>
    </source>
</evidence>
<evidence type="ECO:0000256" key="6">
    <source>
        <dbReference type="RuleBase" id="RU364050"/>
    </source>
</evidence>